<gene>
    <name evidence="3" type="ORF">ABUL08_25725</name>
    <name evidence="2" type="ORF">VK199_25645</name>
</gene>
<evidence type="ECO:0000256" key="1">
    <source>
        <dbReference type="SAM" id="Phobius"/>
    </source>
</evidence>
<evidence type="ECO:0000313" key="2">
    <source>
        <dbReference type="EMBL" id="XBP92944.1"/>
    </source>
</evidence>
<dbReference type="EMBL" id="CP159342">
    <property type="protein sequence ID" value="XCH73641.1"/>
    <property type="molecule type" value="Genomic_DNA"/>
</dbReference>
<keyword evidence="1" id="KW-1133">Transmembrane helix</keyword>
<accession>A0AAU8HDR7</accession>
<keyword evidence="1" id="KW-0812">Transmembrane</keyword>
<proteinExistence type="predicted"/>
<dbReference type="AlphaFoldDB" id="A0AAU8HDR7"/>
<reference evidence="2" key="1">
    <citation type="submission" date="2024-01" db="EMBL/GenBank/DDBJ databases">
        <title>The genome sequence of Micromonospora mangrovi CCTCC AA 2012012.</title>
        <authorList>
            <person name="Gao J."/>
        </authorList>
    </citation>
    <scope>NUCLEOTIDE SEQUENCE</scope>
    <source>
        <strain evidence="2">CCTCC AA 2012012</strain>
    </source>
</reference>
<organism evidence="3">
    <name type="scientific">Micromonospora sp. CCTCC AA 2012012</name>
    <dbReference type="NCBI Taxonomy" id="3111921"/>
    <lineage>
        <taxon>Bacteria</taxon>
        <taxon>Bacillati</taxon>
        <taxon>Actinomycetota</taxon>
        <taxon>Actinomycetes</taxon>
        <taxon>Micromonosporales</taxon>
        <taxon>Micromonosporaceae</taxon>
        <taxon>Micromonospora</taxon>
    </lineage>
</organism>
<protein>
    <submittedName>
        <fullName evidence="3">Uncharacterized protein</fullName>
    </submittedName>
</protein>
<dbReference type="EMBL" id="CP157762">
    <property type="protein sequence ID" value="XBP92944.1"/>
    <property type="molecule type" value="Genomic_DNA"/>
</dbReference>
<evidence type="ECO:0000313" key="3">
    <source>
        <dbReference type="EMBL" id="XCH73641.1"/>
    </source>
</evidence>
<sequence>MSHRLALIGVGFNAGVILLGDARTTRLIGVASLLLCLAIAAVTSPNNRL</sequence>
<keyword evidence="1" id="KW-0472">Membrane</keyword>
<reference evidence="3" key="2">
    <citation type="submission" date="2024-06" db="EMBL/GenBank/DDBJ databases">
        <title>Micromonospora mangrovi CCTCC AA 2012012 genome sequences.</title>
        <authorList>
            <person name="Gao J."/>
        </authorList>
    </citation>
    <scope>NUCLEOTIDE SEQUENCE</scope>
    <source>
        <strain evidence="3">CCTCC AA 2012012</strain>
    </source>
</reference>
<name>A0AAU8HDR7_9ACTN</name>
<feature type="transmembrane region" description="Helical" evidence="1">
    <location>
        <begin position="27"/>
        <end position="44"/>
    </location>
</feature>
<dbReference type="RefSeq" id="WP_350932568.1">
    <property type="nucleotide sequence ID" value="NZ_CP157762.1"/>
</dbReference>